<accession>A0A133NDP6</accession>
<dbReference type="PROSITE" id="PS52004">
    <property type="entry name" value="KS3_2"/>
    <property type="match status" value="1"/>
</dbReference>
<dbReference type="InterPro" id="IPR014030">
    <property type="entry name" value="Ketoacyl_synth_N"/>
</dbReference>
<dbReference type="AlphaFoldDB" id="A0A133NDP6"/>
<protein>
    <recommendedName>
        <fullName evidence="4 11">3-oxoacyl-[acyl-carrier-protein] synthase 2</fullName>
        <ecNumber evidence="3 11">2.3.1.179</ecNumber>
    </recommendedName>
</protein>
<dbReference type="EMBL" id="LRPY01000253">
    <property type="protein sequence ID" value="KXA14421.1"/>
    <property type="molecule type" value="Genomic_DNA"/>
</dbReference>
<evidence type="ECO:0000256" key="4">
    <source>
        <dbReference type="ARBA" id="ARBA00014657"/>
    </source>
</evidence>
<dbReference type="FunFam" id="3.40.47.10:FF:000009">
    <property type="entry name" value="3-oxoacyl-[acyl-carrier-protein] synthase 2"/>
    <property type="match status" value="1"/>
</dbReference>
<dbReference type="SMART" id="SM00825">
    <property type="entry name" value="PKS_KS"/>
    <property type="match status" value="1"/>
</dbReference>
<keyword evidence="16" id="KW-1185">Reference proteome</keyword>
<dbReference type="NCBIfam" id="NF005589">
    <property type="entry name" value="PRK07314.1"/>
    <property type="match status" value="1"/>
</dbReference>
<dbReference type="GO" id="GO:0004315">
    <property type="term" value="F:3-oxoacyl-[acyl-carrier-protein] synthase activity"/>
    <property type="evidence" value="ECO:0007669"/>
    <property type="project" value="UniProtKB-UniRule"/>
</dbReference>
<comment type="pathway">
    <text evidence="1 11">Lipid metabolism; fatty acid biosynthesis.</text>
</comment>
<dbReference type="InterPro" id="IPR014031">
    <property type="entry name" value="Ketoacyl_synth_C"/>
</dbReference>
<dbReference type="NCBIfam" id="TIGR03150">
    <property type="entry name" value="fabF"/>
    <property type="match status" value="1"/>
</dbReference>
<dbReference type="InterPro" id="IPR016039">
    <property type="entry name" value="Thiolase-like"/>
</dbReference>
<evidence type="ECO:0000256" key="13">
    <source>
        <dbReference type="RuleBase" id="RU003694"/>
    </source>
</evidence>
<evidence type="ECO:0000256" key="11">
    <source>
        <dbReference type="PIRNR" id="PIRNR000447"/>
    </source>
</evidence>
<dbReference type="PATRIC" id="fig|851.8.peg.2327"/>
<keyword evidence="8" id="KW-0443">Lipid metabolism</keyword>
<dbReference type="PANTHER" id="PTHR11712">
    <property type="entry name" value="POLYKETIDE SYNTHASE-RELATED"/>
    <property type="match status" value="1"/>
</dbReference>
<comment type="caution">
    <text evidence="15">The sequence shown here is derived from an EMBL/GenBank/DDBJ whole genome shotgun (WGS) entry which is preliminary data.</text>
</comment>
<dbReference type="InterPro" id="IPR017568">
    <property type="entry name" value="3-oxoacyl-ACP_synth-2"/>
</dbReference>
<evidence type="ECO:0000256" key="2">
    <source>
        <dbReference type="ARBA" id="ARBA00008467"/>
    </source>
</evidence>
<evidence type="ECO:0000256" key="12">
    <source>
        <dbReference type="PIRSR" id="PIRSR000447-1"/>
    </source>
</evidence>
<proteinExistence type="inferred from homology"/>
<keyword evidence="10 11" id="KW-0012">Acyltransferase</keyword>
<evidence type="ECO:0000256" key="9">
    <source>
        <dbReference type="ARBA" id="ARBA00023160"/>
    </source>
</evidence>
<dbReference type="GO" id="GO:0005829">
    <property type="term" value="C:cytosol"/>
    <property type="evidence" value="ECO:0007669"/>
    <property type="project" value="TreeGrafter"/>
</dbReference>
<feature type="domain" description="Ketosynthase family 3 (KS3)" evidence="14">
    <location>
        <begin position="2"/>
        <end position="411"/>
    </location>
</feature>
<keyword evidence="5 11" id="KW-0444">Lipid biosynthesis</keyword>
<dbReference type="Gene3D" id="3.40.47.10">
    <property type="match status" value="1"/>
</dbReference>
<evidence type="ECO:0000256" key="5">
    <source>
        <dbReference type="ARBA" id="ARBA00022516"/>
    </source>
</evidence>
<comment type="function">
    <text evidence="11">Involved in the type II fatty acid elongation cycle. Catalyzes the elongation of a wide range of acyl-ACP by the addition of two carbons from malonyl-ACP to an acyl acceptor. Can efficiently catalyze the conversion of palmitoleoyl-ACP (cis-hexadec-9-enoyl-ACP) to cis-vaccenoyl-ACP (cis-octadec-11-enoyl-ACP), an essential step in the thermal regulation of fatty acid composition.</text>
</comment>
<evidence type="ECO:0000256" key="3">
    <source>
        <dbReference type="ARBA" id="ARBA00012356"/>
    </source>
</evidence>
<name>A0A133NDP6_FUSNU</name>
<sequence>MMKRVVVTGLGLISALGIGLEESWKKLIAGETGIDLIKSYDTTDQPVRIAGEVKGFEPTDYGIEKKEVKKLARNTQFALVATKMALEDANFKIDETNADDVGVIVSAGVGGIEIMEEQYGNMLTKGYRRISPFTIPAMIENMAAGNIAIYYGAKGPNRSIVTACASGTHSIGDGFDLIRHGRAKAMIVGGTEASVTQFCINSFANMKALSTRNETPKTASRPFSKDRDGFVMGEGAGILILEELESALARGAKIYAEMVGFGDTSDANHITAPIETGEGATKAMRAALKDANIPLEDVTYINAHGTSTPTNDIVETRAIKALFGDKAKSLYVSSTKGATGHALGGAGGIEGVIIAKTIAEGIIPPTINLHETEEECDLNYVPNKAIKADVKVAMSNSLGFGGHNSVIVMKKFEK</sequence>
<reference evidence="16" key="1">
    <citation type="submission" date="2016-01" db="EMBL/GenBank/DDBJ databases">
        <authorList>
            <person name="Mitreva M."/>
            <person name="Pepin K.H."/>
            <person name="Mihindukulasuriya K.A."/>
            <person name="Fulton R."/>
            <person name="Fronick C."/>
            <person name="O'Laughlin M."/>
            <person name="Miner T."/>
            <person name="Herter B."/>
            <person name="Rosa B.A."/>
            <person name="Cordes M."/>
            <person name="Tomlinson C."/>
            <person name="Wollam A."/>
            <person name="Palsikar V.B."/>
            <person name="Mardis E.R."/>
            <person name="Wilson R.K."/>
        </authorList>
    </citation>
    <scope>NUCLEOTIDE SEQUENCE [LARGE SCALE GENOMIC DNA]</scope>
    <source>
        <strain evidence="16">MJR7757B</strain>
    </source>
</reference>
<evidence type="ECO:0000256" key="8">
    <source>
        <dbReference type="ARBA" id="ARBA00023098"/>
    </source>
</evidence>
<dbReference type="PANTHER" id="PTHR11712:SF336">
    <property type="entry name" value="3-OXOACYL-[ACYL-CARRIER-PROTEIN] SYNTHASE, MITOCHONDRIAL"/>
    <property type="match status" value="1"/>
</dbReference>
<evidence type="ECO:0000256" key="10">
    <source>
        <dbReference type="ARBA" id="ARBA00023315"/>
    </source>
</evidence>
<dbReference type="CDD" id="cd00834">
    <property type="entry name" value="KAS_I_II"/>
    <property type="match status" value="1"/>
</dbReference>
<dbReference type="Proteomes" id="UP000070401">
    <property type="component" value="Unassembled WGS sequence"/>
</dbReference>
<gene>
    <name evidence="15" type="ORF">HMPREF3221_02306</name>
</gene>
<dbReference type="SUPFAM" id="SSF53901">
    <property type="entry name" value="Thiolase-like"/>
    <property type="match status" value="2"/>
</dbReference>
<dbReference type="InterPro" id="IPR020841">
    <property type="entry name" value="PKS_Beta-ketoAc_synthase_dom"/>
</dbReference>
<keyword evidence="7" id="KW-0276">Fatty acid metabolism</keyword>
<dbReference type="GO" id="GO:0006633">
    <property type="term" value="P:fatty acid biosynthetic process"/>
    <property type="evidence" value="ECO:0007669"/>
    <property type="project" value="UniProtKB-UniRule"/>
</dbReference>
<evidence type="ECO:0000313" key="15">
    <source>
        <dbReference type="EMBL" id="KXA14421.1"/>
    </source>
</evidence>
<dbReference type="eggNOG" id="COG0304">
    <property type="taxonomic scope" value="Bacteria"/>
</dbReference>
<dbReference type="Pfam" id="PF02801">
    <property type="entry name" value="Ketoacyl-synt_C"/>
    <property type="match status" value="1"/>
</dbReference>
<dbReference type="PROSITE" id="PS00606">
    <property type="entry name" value="KS3_1"/>
    <property type="match status" value="1"/>
</dbReference>
<keyword evidence="9 11" id="KW-0275">Fatty acid biosynthesis</keyword>
<dbReference type="UniPathway" id="UPA00094"/>
<comment type="similarity">
    <text evidence="2 11 13">Belongs to the thiolase-like superfamily. Beta-ketoacyl-ACP synthases family.</text>
</comment>
<dbReference type="InterPro" id="IPR000794">
    <property type="entry name" value="Beta-ketoacyl_synthase"/>
</dbReference>
<evidence type="ECO:0000313" key="16">
    <source>
        <dbReference type="Proteomes" id="UP000070401"/>
    </source>
</evidence>
<evidence type="ECO:0000256" key="1">
    <source>
        <dbReference type="ARBA" id="ARBA00005194"/>
    </source>
</evidence>
<evidence type="ECO:0000256" key="6">
    <source>
        <dbReference type="ARBA" id="ARBA00022679"/>
    </source>
</evidence>
<keyword evidence="6 11" id="KW-0808">Transferase</keyword>
<dbReference type="STRING" id="1408287.GCA_000493815_00737"/>
<organism evidence="15 16">
    <name type="scientific">Fusobacterium nucleatum</name>
    <dbReference type="NCBI Taxonomy" id="851"/>
    <lineage>
        <taxon>Bacteria</taxon>
        <taxon>Fusobacteriati</taxon>
        <taxon>Fusobacteriota</taxon>
        <taxon>Fusobacteriia</taxon>
        <taxon>Fusobacteriales</taxon>
        <taxon>Fusobacteriaceae</taxon>
        <taxon>Fusobacterium</taxon>
    </lineage>
</organism>
<comment type="catalytic activity">
    <reaction evidence="11">
        <text>(9Z)-hexadecenoyl-[ACP] + malonyl-[ACP] + H(+) = 3-oxo-(11Z)-octadecenoyl-[ACP] + holo-[ACP] + CO2</text>
        <dbReference type="Rhea" id="RHEA:55040"/>
        <dbReference type="Rhea" id="RHEA-COMP:9623"/>
        <dbReference type="Rhea" id="RHEA-COMP:9685"/>
        <dbReference type="Rhea" id="RHEA-COMP:10800"/>
        <dbReference type="Rhea" id="RHEA-COMP:14074"/>
        <dbReference type="ChEBI" id="CHEBI:15378"/>
        <dbReference type="ChEBI" id="CHEBI:16526"/>
        <dbReference type="ChEBI" id="CHEBI:64479"/>
        <dbReference type="ChEBI" id="CHEBI:78449"/>
        <dbReference type="ChEBI" id="CHEBI:83989"/>
        <dbReference type="ChEBI" id="CHEBI:138538"/>
        <dbReference type="EC" id="2.3.1.179"/>
    </reaction>
</comment>
<feature type="active site" description="For beta-ketoacyl synthase activity" evidence="12">
    <location>
        <position position="164"/>
    </location>
</feature>
<evidence type="ECO:0000256" key="7">
    <source>
        <dbReference type="ARBA" id="ARBA00022832"/>
    </source>
</evidence>
<dbReference type="PIRSF" id="PIRSF000447">
    <property type="entry name" value="KAS_II"/>
    <property type="match status" value="1"/>
</dbReference>
<evidence type="ECO:0000259" key="14">
    <source>
        <dbReference type="PROSITE" id="PS52004"/>
    </source>
</evidence>
<comment type="catalytic activity">
    <reaction evidence="11">
        <text>a fatty acyl-[ACP] + malonyl-[ACP] + H(+) = a 3-oxoacyl-[ACP] + holo-[ACP] + CO2</text>
        <dbReference type="Rhea" id="RHEA:22836"/>
        <dbReference type="Rhea" id="RHEA-COMP:9623"/>
        <dbReference type="Rhea" id="RHEA-COMP:9685"/>
        <dbReference type="Rhea" id="RHEA-COMP:9916"/>
        <dbReference type="Rhea" id="RHEA-COMP:14125"/>
        <dbReference type="ChEBI" id="CHEBI:15378"/>
        <dbReference type="ChEBI" id="CHEBI:16526"/>
        <dbReference type="ChEBI" id="CHEBI:64479"/>
        <dbReference type="ChEBI" id="CHEBI:78449"/>
        <dbReference type="ChEBI" id="CHEBI:78776"/>
        <dbReference type="ChEBI" id="CHEBI:138651"/>
    </reaction>
</comment>
<dbReference type="InterPro" id="IPR018201">
    <property type="entry name" value="Ketoacyl_synth_AS"/>
</dbReference>
<dbReference type="EC" id="2.3.1.179" evidence="3 11"/>
<dbReference type="Pfam" id="PF00109">
    <property type="entry name" value="ketoacyl-synt"/>
    <property type="match status" value="1"/>
</dbReference>